<reference evidence="1" key="1">
    <citation type="submission" date="2021-05" db="EMBL/GenBank/DDBJ databases">
        <authorList>
            <person name="Pietrasiak N."/>
            <person name="Ward R."/>
            <person name="Stajich J.E."/>
            <person name="Kurbessoian T."/>
        </authorList>
    </citation>
    <scope>NUCLEOTIDE SEQUENCE</scope>
    <source>
        <strain evidence="1">GSE-TBD4-15B</strain>
    </source>
</reference>
<dbReference type="CDD" id="cd03398">
    <property type="entry name" value="PAP2_haloperoxidase"/>
    <property type="match status" value="1"/>
</dbReference>
<dbReference type="PANTHER" id="PTHR34599">
    <property type="entry name" value="PEROXIDASE-RELATED"/>
    <property type="match status" value="1"/>
</dbReference>
<protein>
    <submittedName>
        <fullName evidence="1">Vanadium-dependent haloperoxidase</fullName>
    </submittedName>
</protein>
<dbReference type="Proteomes" id="UP000707356">
    <property type="component" value="Unassembled WGS sequence"/>
</dbReference>
<dbReference type="PANTHER" id="PTHR34599:SF1">
    <property type="entry name" value="PHOSPHATIDIC ACID PHOSPHATASE TYPE 2_HALOPEROXIDASE DOMAIN-CONTAINING PROTEIN"/>
    <property type="match status" value="1"/>
</dbReference>
<dbReference type="GO" id="GO:0004601">
    <property type="term" value="F:peroxidase activity"/>
    <property type="evidence" value="ECO:0007669"/>
    <property type="project" value="InterPro"/>
</dbReference>
<dbReference type="InterPro" id="IPR052559">
    <property type="entry name" value="V-haloperoxidase"/>
</dbReference>
<proteinExistence type="predicted"/>
<dbReference type="SUPFAM" id="SSF48317">
    <property type="entry name" value="Acid phosphatase/Vanadium-dependent haloperoxidase"/>
    <property type="match status" value="1"/>
</dbReference>
<comment type="caution">
    <text evidence="1">The sequence shown here is derived from an EMBL/GenBank/DDBJ whole genome shotgun (WGS) entry which is preliminary data.</text>
</comment>
<dbReference type="AlphaFoldDB" id="A0A951U676"/>
<gene>
    <name evidence="1" type="ORF">KME07_19145</name>
</gene>
<sequence>MANNGDTTRKFKVGEEEIVGVGSFHKTLPHNQYGEVDCAAFDTFVKATEGTAEFAAVPKGSVQQNPPIPNEKPAAFVNPQAGLAHDRLTRHPVGFDMPPAPAVLSVTSAAEITELYWMSLLRDISFDEFAMDPSVAQAAAEINDKFQMAVQDIGDAGHLKTGIDVPGASGTLNPITSQNVFRIGLPGEEIGPLVSQFFIRNANFGTQTINQKQRPYRKGRNYLTSFNSWLHAQNSGNGDDGLAYSRANEAREDYYEDQDKVRYISTMRDLARFVNKDALHQAYFNAALLLLSGGARWTPGNPYGDGGRLEDREAGFGTLGGPHILALVSEVATRALKIVWNQKWQVHLRLRPEAYGGLVHVQNIGVGADCVTRCYGLPEWVSQTEAAEAVKAMNKHCGEASLLLPMAFTPGGPAHPAYGAGHATVAGICVTVLKAYFKTFDVHQDGSVVPLPIASLMERSDPYANPEPFKAYITGVDECGFGFRKRIDAGNMTIEGELNKLAMNVAMGRSMGGVHWRTDNTRSLVLGEAIAAQILADITVDLVEHPKFEFRTFSRKTDGQPKIVEIQQGRIKVDGVLVDSNSSAL</sequence>
<dbReference type="InterPro" id="IPR016119">
    <property type="entry name" value="Br/Cl_peroxidase_C"/>
</dbReference>
<evidence type="ECO:0000313" key="1">
    <source>
        <dbReference type="EMBL" id="MBW4467548.1"/>
    </source>
</evidence>
<dbReference type="Gene3D" id="1.10.606.10">
    <property type="entry name" value="Vanadium-containing Chloroperoxidase, domain 2"/>
    <property type="match status" value="1"/>
</dbReference>
<dbReference type="EMBL" id="JAHHHV010000078">
    <property type="protein sequence ID" value="MBW4467548.1"/>
    <property type="molecule type" value="Genomic_DNA"/>
</dbReference>
<name>A0A951U676_9CYAN</name>
<reference evidence="1" key="2">
    <citation type="journal article" date="2022" name="Microbiol. Resour. Announc.">
        <title>Metagenome Sequencing to Explore Phylogenomics of Terrestrial Cyanobacteria.</title>
        <authorList>
            <person name="Ward R.D."/>
            <person name="Stajich J.E."/>
            <person name="Johansen J.R."/>
            <person name="Huntemann M."/>
            <person name="Clum A."/>
            <person name="Foster B."/>
            <person name="Foster B."/>
            <person name="Roux S."/>
            <person name="Palaniappan K."/>
            <person name="Varghese N."/>
            <person name="Mukherjee S."/>
            <person name="Reddy T.B.K."/>
            <person name="Daum C."/>
            <person name="Copeland A."/>
            <person name="Chen I.A."/>
            <person name="Ivanova N.N."/>
            <person name="Kyrpides N.C."/>
            <person name="Shapiro N."/>
            <person name="Eloe-Fadrosh E.A."/>
            <person name="Pietrasiak N."/>
        </authorList>
    </citation>
    <scope>NUCLEOTIDE SEQUENCE</scope>
    <source>
        <strain evidence="1">GSE-TBD4-15B</strain>
    </source>
</reference>
<organism evidence="1 2">
    <name type="scientific">Pegethrix bostrychoides GSE-TBD4-15B</name>
    <dbReference type="NCBI Taxonomy" id="2839662"/>
    <lineage>
        <taxon>Bacteria</taxon>
        <taxon>Bacillati</taxon>
        <taxon>Cyanobacteriota</taxon>
        <taxon>Cyanophyceae</taxon>
        <taxon>Oculatellales</taxon>
        <taxon>Oculatellaceae</taxon>
        <taxon>Pegethrix</taxon>
    </lineage>
</organism>
<evidence type="ECO:0000313" key="2">
    <source>
        <dbReference type="Proteomes" id="UP000707356"/>
    </source>
</evidence>
<dbReference type="InterPro" id="IPR036938">
    <property type="entry name" value="PAP2/HPO_sf"/>
</dbReference>
<accession>A0A951U676</accession>